<evidence type="ECO:0000256" key="2">
    <source>
        <dbReference type="ARBA" id="ARBA00023125"/>
    </source>
</evidence>
<dbReference type="EMBL" id="CABL01000005">
    <property type="protein sequence ID" value="CBH75095.1"/>
    <property type="molecule type" value="Genomic_DNA"/>
</dbReference>
<evidence type="ECO:0000313" key="5">
    <source>
        <dbReference type="EMBL" id="CBH75095.1"/>
    </source>
</evidence>
<dbReference type="InterPro" id="IPR001845">
    <property type="entry name" value="HTH_ArsR_DNA-bd_dom"/>
</dbReference>
<dbReference type="PROSITE" id="PS50987">
    <property type="entry name" value="HTH_ARSR_2"/>
    <property type="match status" value="1"/>
</dbReference>
<dbReference type="NCBIfam" id="NF033788">
    <property type="entry name" value="HTH_metalloreg"/>
    <property type="match status" value="1"/>
</dbReference>
<protein>
    <submittedName>
        <fullName evidence="5">Regulatory protein, ArsR</fullName>
    </submittedName>
</protein>
<feature type="domain" description="HTH arsR-type" evidence="4">
    <location>
        <begin position="1"/>
        <end position="92"/>
    </location>
</feature>
<dbReference type="InterPro" id="IPR011991">
    <property type="entry name" value="ArsR-like_HTH"/>
</dbReference>
<evidence type="ECO:0000256" key="1">
    <source>
        <dbReference type="ARBA" id="ARBA00023015"/>
    </source>
</evidence>
<comment type="caution">
    <text evidence="5">The sequence shown here is derived from an EMBL/GenBank/DDBJ whole genome shotgun (WGS) entry which is preliminary data.</text>
</comment>
<dbReference type="InterPro" id="IPR051011">
    <property type="entry name" value="Metal_resp_trans_reg"/>
</dbReference>
<evidence type="ECO:0000256" key="3">
    <source>
        <dbReference type="ARBA" id="ARBA00023163"/>
    </source>
</evidence>
<keyword evidence="2" id="KW-0238">DNA-binding</keyword>
<dbReference type="Pfam" id="PF01022">
    <property type="entry name" value="HTH_5"/>
    <property type="match status" value="1"/>
</dbReference>
<dbReference type="InterPro" id="IPR036390">
    <property type="entry name" value="WH_DNA-bd_sf"/>
</dbReference>
<dbReference type="InterPro" id="IPR036388">
    <property type="entry name" value="WH-like_DNA-bd_sf"/>
</dbReference>
<dbReference type="PANTHER" id="PTHR43132">
    <property type="entry name" value="ARSENICAL RESISTANCE OPERON REPRESSOR ARSR-RELATED"/>
    <property type="match status" value="1"/>
</dbReference>
<gene>
    <name evidence="5" type="ORF">CARN1_0270</name>
</gene>
<dbReference type="AlphaFoldDB" id="E6PF59"/>
<dbReference type="CDD" id="cd00090">
    <property type="entry name" value="HTH_ARSR"/>
    <property type="match status" value="1"/>
</dbReference>
<evidence type="ECO:0000259" key="4">
    <source>
        <dbReference type="PROSITE" id="PS50987"/>
    </source>
</evidence>
<organism evidence="5">
    <name type="scientific">mine drainage metagenome</name>
    <dbReference type="NCBI Taxonomy" id="410659"/>
    <lineage>
        <taxon>unclassified sequences</taxon>
        <taxon>metagenomes</taxon>
        <taxon>ecological metagenomes</taxon>
    </lineage>
</organism>
<dbReference type="PANTHER" id="PTHR43132:SF2">
    <property type="entry name" value="ARSENICAL RESISTANCE OPERON REPRESSOR ARSR-RELATED"/>
    <property type="match status" value="1"/>
</dbReference>
<proteinExistence type="predicted"/>
<dbReference type="Gene3D" id="1.10.10.10">
    <property type="entry name" value="Winged helix-like DNA-binding domain superfamily/Winged helix DNA-binding domain"/>
    <property type="match status" value="1"/>
</dbReference>
<dbReference type="GO" id="GO:0003677">
    <property type="term" value="F:DNA binding"/>
    <property type="evidence" value="ECO:0007669"/>
    <property type="project" value="UniProtKB-KW"/>
</dbReference>
<name>E6PF59_9ZZZZ</name>
<keyword evidence="3" id="KW-0804">Transcription</keyword>
<accession>E6PF59</accession>
<dbReference type="GO" id="GO:0003700">
    <property type="term" value="F:DNA-binding transcription factor activity"/>
    <property type="evidence" value="ECO:0007669"/>
    <property type="project" value="InterPro"/>
</dbReference>
<dbReference type="SUPFAM" id="SSF46785">
    <property type="entry name" value="Winged helix' DNA-binding domain"/>
    <property type="match status" value="1"/>
</dbReference>
<dbReference type="PRINTS" id="PR00778">
    <property type="entry name" value="HTHARSR"/>
</dbReference>
<sequence length="103" mass="11693">MLRNFKADLFKTLAHPARIRLLDALREGEKTVVELQQALDLGQPSVSQHLAALRGKGLVVARREGLFVRYGVADPRLWDLLDAARDFCDHLLREQRANFEAQS</sequence>
<reference evidence="5" key="1">
    <citation type="submission" date="2009-10" db="EMBL/GenBank/DDBJ databases">
        <title>Diversity of trophic interactions inside an arsenic-rich microbial ecosystem.</title>
        <authorList>
            <person name="Bertin P.N."/>
            <person name="Heinrich-Salmeron A."/>
            <person name="Pelletier E."/>
            <person name="Goulhen-Chollet F."/>
            <person name="Arsene-Ploetze F."/>
            <person name="Gallien S."/>
            <person name="Calteau A."/>
            <person name="Vallenet D."/>
            <person name="Casiot C."/>
            <person name="Chane-Woon-Ming B."/>
            <person name="Giloteaux L."/>
            <person name="Barakat M."/>
            <person name="Bonnefoy V."/>
            <person name="Bruneel O."/>
            <person name="Chandler M."/>
            <person name="Cleiss J."/>
            <person name="Duran R."/>
            <person name="Elbaz-Poulichet F."/>
            <person name="Fonknechten N."/>
            <person name="Lauga B."/>
            <person name="Mornico D."/>
            <person name="Ortet P."/>
            <person name="Schaeffer C."/>
            <person name="Siguier P."/>
            <person name="Alexander Thil Smith A."/>
            <person name="Van Dorsselaer A."/>
            <person name="Weissenbach J."/>
            <person name="Medigue C."/>
            <person name="Le Paslier D."/>
        </authorList>
    </citation>
    <scope>NUCLEOTIDE SEQUENCE</scope>
</reference>
<keyword evidence="1" id="KW-0805">Transcription regulation</keyword>
<dbReference type="SMART" id="SM00418">
    <property type="entry name" value="HTH_ARSR"/>
    <property type="match status" value="1"/>
</dbReference>